<dbReference type="Proteomes" id="UP000184608">
    <property type="component" value="Unassembled WGS sequence"/>
</dbReference>
<feature type="transmembrane region" description="Helical" evidence="1">
    <location>
        <begin position="63"/>
        <end position="81"/>
    </location>
</feature>
<feature type="transmembrane region" description="Helical" evidence="1">
    <location>
        <begin position="124"/>
        <end position="143"/>
    </location>
</feature>
<evidence type="ECO:0000313" key="2">
    <source>
        <dbReference type="EMBL" id="SHI24222.1"/>
    </source>
</evidence>
<dbReference type="RefSeq" id="WP_073604446.1">
    <property type="nucleotide sequence ID" value="NZ_FQXZ01000030.1"/>
</dbReference>
<accession>A0A1M5ZJ32</accession>
<dbReference type="EMBL" id="FQXZ01000030">
    <property type="protein sequence ID" value="SHI24222.1"/>
    <property type="molecule type" value="Genomic_DNA"/>
</dbReference>
<organism evidence="2 3">
    <name type="scientific">Vibrio aerogenes CECT 7868</name>
    <dbReference type="NCBI Taxonomy" id="1216006"/>
    <lineage>
        <taxon>Bacteria</taxon>
        <taxon>Pseudomonadati</taxon>
        <taxon>Pseudomonadota</taxon>
        <taxon>Gammaproteobacteria</taxon>
        <taxon>Vibrionales</taxon>
        <taxon>Vibrionaceae</taxon>
        <taxon>Vibrio</taxon>
    </lineage>
</organism>
<protein>
    <recommendedName>
        <fullName evidence="4">Queuosine precursor transporter</fullName>
    </recommendedName>
</protein>
<evidence type="ECO:0000313" key="3">
    <source>
        <dbReference type="Proteomes" id="UP000184608"/>
    </source>
</evidence>
<feature type="transmembrane region" description="Helical" evidence="1">
    <location>
        <begin position="237"/>
        <end position="254"/>
    </location>
</feature>
<dbReference type="InterPro" id="IPR003744">
    <property type="entry name" value="YhhQ"/>
</dbReference>
<dbReference type="AlphaFoldDB" id="A0A1M5ZJ32"/>
<evidence type="ECO:0000256" key="1">
    <source>
        <dbReference type="SAM" id="Phobius"/>
    </source>
</evidence>
<dbReference type="STRING" id="1216006.VA7868_02811"/>
<feature type="transmembrane region" description="Helical" evidence="1">
    <location>
        <begin position="193"/>
        <end position="217"/>
    </location>
</feature>
<dbReference type="PANTHER" id="PTHR34300">
    <property type="entry name" value="QUEUOSINE PRECURSOR TRANSPORTER-RELATED"/>
    <property type="match status" value="1"/>
</dbReference>
<dbReference type="OrthoDB" id="5860494at2"/>
<gene>
    <name evidence="2" type="ORF">VA7868_02811</name>
</gene>
<evidence type="ECO:0008006" key="4">
    <source>
        <dbReference type="Google" id="ProtNLM"/>
    </source>
</evidence>
<dbReference type="PANTHER" id="PTHR34300:SF2">
    <property type="entry name" value="QUEUOSINE PRECURSOR TRANSPORTER-RELATED"/>
    <property type="match status" value="1"/>
</dbReference>
<keyword evidence="1" id="KW-1133">Transmembrane helix</keyword>
<name>A0A1M5ZJ32_9VIBR</name>
<keyword evidence="3" id="KW-1185">Reference proteome</keyword>
<sequence length="270" mass="30563">MKLKIVKHTSDSILYESDKGVRLHASADDLLKKNVLLMFDSKDRALIRELSTGYISQKDEYDFFWIGGLFAFYLVFLLLAIPMSPDTVHIFHTAQPAGILIFPLTFIILDSVNEIFQYRYARQLTCMAAVVMVMASALVYITLNIFTLSDAYLSVFGKLPKLYLVNALCLLLADQTNNLIFRSLRYRLARCPLWLRCIVSTSCGQITYTIVWISLFFGTSVSTGLISRIIDNYGFKIVYAACLIPVTYAIVAVYRSRKPQHREEAASASS</sequence>
<dbReference type="Pfam" id="PF02592">
    <property type="entry name" value="Vut_1"/>
    <property type="match status" value="1"/>
</dbReference>
<feature type="transmembrane region" description="Helical" evidence="1">
    <location>
        <begin position="93"/>
        <end position="112"/>
    </location>
</feature>
<keyword evidence="1" id="KW-0472">Membrane</keyword>
<reference evidence="2 3" key="1">
    <citation type="submission" date="2016-11" db="EMBL/GenBank/DDBJ databases">
        <authorList>
            <person name="Jaros S."/>
            <person name="Januszkiewicz K."/>
            <person name="Wedrychowicz H."/>
        </authorList>
    </citation>
    <scope>NUCLEOTIDE SEQUENCE [LARGE SCALE GENOMIC DNA]</scope>
    <source>
        <strain evidence="2 3">CECT 7868</strain>
    </source>
</reference>
<proteinExistence type="predicted"/>
<keyword evidence="1" id="KW-0812">Transmembrane</keyword>